<evidence type="ECO:0000313" key="8">
    <source>
        <dbReference type="Proteomes" id="UP000827889"/>
    </source>
</evidence>
<dbReference type="Proteomes" id="UP000827889">
    <property type="component" value="Chromosome 5"/>
</dbReference>
<evidence type="ECO:0000256" key="3">
    <source>
        <dbReference type="ARBA" id="ARBA00023125"/>
    </source>
</evidence>
<evidence type="ECO:0000256" key="6">
    <source>
        <dbReference type="SAM" id="MobiDB-lite"/>
    </source>
</evidence>
<dbReference type="RefSeq" id="XP_048134807.1">
    <property type="nucleotide sequence ID" value="XM_048278850.1"/>
</dbReference>
<evidence type="ECO:0000256" key="2">
    <source>
        <dbReference type="ARBA" id="ARBA00023015"/>
    </source>
</evidence>
<gene>
    <name evidence="9" type="primary">LOC115746578</name>
</gene>
<feature type="compositionally biased region" description="Basic and acidic residues" evidence="6">
    <location>
        <begin position="508"/>
        <end position="517"/>
    </location>
</feature>
<dbReference type="PANTHER" id="PTHR31989">
    <property type="entry name" value="NAC DOMAIN-CONTAINING PROTEIN 82-RELATED"/>
    <property type="match status" value="1"/>
</dbReference>
<evidence type="ECO:0000256" key="4">
    <source>
        <dbReference type="ARBA" id="ARBA00023163"/>
    </source>
</evidence>
<keyword evidence="4" id="KW-0804">Transcription</keyword>
<dbReference type="SUPFAM" id="SSF101941">
    <property type="entry name" value="NAC domain"/>
    <property type="match status" value="1"/>
</dbReference>
<feature type="compositionally biased region" description="Polar residues" evidence="6">
    <location>
        <begin position="518"/>
        <end position="546"/>
    </location>
</feature>
<feature type="region of interest" description="Disordered" evidence="6">
    <location>
        <begin position="819"/>
        <end position="838"/>
    </location>
</feature>
<protein>
    <submittedName>
        <fullName evidence="9">Uncharacterized protein LOC115746578 isoform X1</fullName>
    </submittedName>
</protein>
<evidence type="ECO:0000259" key="7">
    <source>
        <dbReference type="PROSITE" id="PS51005"/>
    </source>
</evidence>
<dbReference type="PROSITE" id="PS51005">
    <property type="entry name" value="NAC"/>
    <property type="match status" value="1"/>
</dbReference>
<keyword evidence="2" id="KW-0805">Transcription regulation</keyword>
<proteinExistence type="predicted"/>
<comment type="subcellular location">
    <subcellularLocation>
        <location evidence="1">Nucleus</location>
    </subcellularLocation>
</comment>
<name>A0ABM3HE02_9MYRT</name>
<keyword evidence="8" id="KW-1185">Reference proteome</keyword>
<keyword evidence="5" id="KW-0539">Nucleus</keyword>
<feature type="compositionally biased region" description="Basic and acidic residues" evidence="6">
    <location>
        <begin position="825"/>
        <end position="838"/>
    </location>
</feature>
<evidence type="ECO:0000256" key="1">
    <source>
        <dbReference type="ARBA" id="ARBA00004123"/>
    </source>
</evidence>
<keyword evidence="3" id="KW-0238">DNA-binding</keyword>
<reference evidence="9" key="1">
    <citation type="submission" date="2025-08" db="UniProtKB">
        <authorList>
            <consortium name="RefSeq"/>
        </authorList>
    </citation>
    <scope>IDENTIFICATION</scope>
    <source>
        <tissue evidence="9">Leaf</tissue>
    </source>
</reference>
<organism evidence="8 9">
    <name type="scientific">Rhodamnia argentea</name>
    <dbReference type="NCBI Taxonomy" id="178133"/>
    <lineage>
        <taxon>Eukaryota</taxon>
        <taxon>Viridiplantae</taxon>
        <taxon>Streptophyta</taxon>
        <taxon>Embryophyta</taxon>
        <taxon>Tracheophyta</taxon>
        <taxon>Spermatophyta</taxon>
        <taxon>Magnoliopsida</taxon>
        <taxon>eudicotyledons</taxon>
        <taxon>Gunneridae</taxon>
        <taxon>Pentapetalae</taxon>
        <taxon>rosids</taxon>
        <taxon>malvids</taxon>
        <taxon>Myrtales</taxon>
        <taxon>Myrtaceae</taxon>
        <taxon>Myrtoideae</taxon>
        <taxon>Myrteae</taxon>
        <taxon>Australasian group</taxon>
        <taxon>Rhodamnia</taxon>
    </lineage>
</organism>
<dbReference type="Gene3D" id="2.170.150.80">
    <property type="entry name" value="NAC domain"/>
    <property type="match status" value="1"/>
</dbReference>
<sequence>MATVIIPENLPVGYRFHPTDEELVDHYLKLKVLGFRDNICIIPEVDICKWEPWELAQRFKEQSIIPSDDKVQEWWFFCPKMPQVRRSTRLGFWKKTGVDRSIKARDNNREIGTRKLLVFHKGRSPKGIKTNWVVHEYHLLTDNLDELFPHNLTKNYVLCRLKLKGDDNSVISTIQSSGAISLIDSDSDLHQPEPENSFSPWIQVVGNSPISMDDWDSDLHQPEPENSFSPWISAMVNSPISMDDWDSDLHQPEPENSFSVPWISAMVNSPISMDDWDSDLHQPEHENSLAEPWIQVVRSSPISLVDLDSDLHQPEHENPLLRWIQAVGNSSREPSVQQDDQVQVTTSIFPQTSFQSENVDFGTNFQELIDIRSPSFAKFSLGNGDAFIDESDQLQFGYFDRDQMQTQYGPTRSSENELALMENRRTQIIESLHGVVPLDEKKGSIENKFNGLHISSPKHMEPPKKTEIARTYSTDEESLVEKVEKLELAARNIKLECVTLDELEAKAKVGESREHSAASKSPQNKHNKGIEQTTEKSNSVPNMRGTITNCTKLSTVPLLSGQTPSSRDDHATAESCLSATIEPLHSQTSTSQNKNAMLDTRRTRTIELLRGQGDVPLEKKKSFVGTESNTLNVLPQRRMEPQEKTVTVITSSKYEEPMFGKVKKLAARDIKQDCISLDDSADKAKLHIKHVLVGNPRDGTVEPLNGFVHLEKKKGLVENKSDSAHISSTKDMGLRERDAGVRIDWKDEPLRFEMLRKQDLAARNIKPEYVPLDESAAKAKHDQSNGAHLEGKKGFSENEFNGRQNVSAKQMEHPTKAVNAGIYCKPEEPRSEKVKKPELSARVISKPEGLPLVESAARSKAKATSSVRRLNQPESNQFRLLHWLDQQRTSQRSSQFSRL</sequence>
<feature type="region of interest" description="Disordered" evidence="6">
    <location>
        <begin position="508"/>
        <end position="546"/>
    </location>
</feature>
<feature type="region of interest" description="Disordered" evidence="6">
    <location>
        <begin position="775"/>
        <end position="799"/>
    </location>
</feature>
<feature type="domain" description="NAC" evidence="7">
    <location>
        <begin position="10"/>
        <end position="164"/>
    </location>
</feature>
<evidence type="ECO:0000256" key="5">
    <source>
        <dbReference type="ARBA" id="ARBA00023242"/>
    </source>
</evidence>
<accession>A0ABM3HE02</accession>
<evidence type="ECO:0000313" key="9">
    <source>
        <dbReference type="RefSeq" id="XP_048134807.1"/>
    </source>
</evidence>
<feature type="compositionally biased region" description="Basic and acidic residues" evidence="6">
    <location>
        <begin position="775"/>
        <end position="796"/>
    </location>
</feature>
<dbReference type="Pfam" id="PF02365">
    <property type="entry name" value="NAM"/>
    <property type="match status" value="1"/>
</dbReference>
<dbReference type="InterPro" id="IPR003441">
    <property type="entry name" value="NAC-dom"/>
</dbReference>
<dbReference type="InterPro" id="IPR036093">
    <property type="entry name" value="NAC_dom_sf"/>
</dbReference>
<dbReference type="GeneID" id="115746578"/>